<keyword evidence="1" id="KW-0560">Oxidoreductase</keyword>
<feature type="compositionally biased region" description="Polar residues" evidence="2">
    <location>
        <begin position="1"/>
        <end position="16"/>
    </location>
</feature>
<sequence>MATPPSQNGIPTTTGLSREAGPEDGLGGTSGLLGGEIEIAGTKVSRLGLSTMHLAGRGSWGEPASRAAALDLLRTAVHSHRITHLDSSDAYGPHLVEELIREALAPYPEDLLISTKVGMVRPTPNSWAPVGNPAYLRAAVEGSLRRLGVESLGLCYLHRIDPEVAFADQIGVLDALRDEGKIRHIGIADAPPEDVRWASHYARIDVVQSPLNLENRDDPLLDICRVAGIPYVAGQPLCSGELAEDLTAALSWVLDQGDHVAVIPGTSSTTHLKELVQAVARPLNHPSGTRITTPGWLTP</sequence>
<dbReference type="EMBL" id="CP163442">
    <property type="protein sequence ID" value="XDQ49995.1"/>
    <property type="molecule type" value="Genomic_DNA"/>
</dbReference>
<geneLocation type="plasmid" evidence="4">
    <name>unnamed1</name>
</geneLocation>
<keyword evidence="4" id="KW-0614">Plasmid</keyword>
<evidence type="ECO:0000256" key="1">
    <source>
        <dbReference type="ARBA" id="ARBA00023002"/>
    </source>
</evidence>
<accession>A0AB39R281</accession>
<dbReference type="InterPro" id="IPR050791">
    <property type="entry name" value="Aldo-Keto_reductase"/>
</dbReference>
<dbReference type="Pfam" id="PF00248">
    <property type="entry name" value="Aldo_ket_red"/>
    <property type="match status" value="1"/>
</dbReference>
<proteinExistence type="predicted"/>
<dbReference type="InterPro" id="IPR036812">
    <property type="entry name" value="NAD(P)_OxRdtase_dom_sf"/>
</dbReference>
<dbReference type="Gene3D" id="3.20.20.100">
    <property type="entry name" value="NADP-dependent oxidoreductase domain"/>
    <property type="match status" value="1"/>
</dbReference>
<dbReference type="InterPro" id="IPR023210">
    <property type="entry name" value="NADP_OxRdtase_dom"/>
</dbReference>
<organism evidence="4">
    <name type="scientific">Streptomyces sp. R39</name>
    <dbReference type="NCBI Taxonomy" id="3238631"/>
    <lineage>
        <taxon>Bacteria</taxon>
        <taxon>Bacillati</taxon>
        <taxon>Actinomycetota</taxon>
        <taxon>Actinomycetes</taxon>
        <taxon>Kitasatosporales</taxon>
        <taxon>Streptomycetaceae</taxon>
        <taxon>Streptomyces</taxon>
    </lineage>
</organism>
<evidence type="ECO:0000256" key="2">
    <source>
        <dbReference type="SAM" id="MobiDB-lite"/>
    </source>
</evidence>
<dbReference type="RefSeq" id="WP_369228519.1">
    <property type="nucleotide sequence ID" value="NZ_CP163442.1"/>
</dbReference>
<name>A0AB39R281_9ACTN</name>
<feature type="region of interest" description="Disordered" evidence="2">
    <location>
        <begin position="1"/>
        <end position="32"/>
    </location>
</feature>
<feature type="domain" description="NADP-dependent oxidoreductase" evidence="3">
    <location>
        <begin position="47"/>
        <end position="243"/>
    </location>
</feature>
<dbReference type="GO" id="GO:0016491">
    <property type="term" value="F:oxidoreductase activity"/>
    <property type="evidence" value="ECO:0007669"/>
    <property type="project" value="UniProtKB-KW"/>
</dbReference>
<evidence type="ECO:0000259" key="3">
    <source>
        <dbReference type="Pfam" id="PF00248"/>
    </source>
</evidence>
<dbReference type="SUPFAM" id="SSF51430">
    <property type="entry name" value="NAD(P)-linked oxidoreductase"/>
    <property type="match status" value="1"/>
</dbReference>
<dbReference type="PANTHER" id="PTHR43625:SF40">
    <property type="entry name" value="ALDO-KETO REDUCTASE YAKC [NADP(+)]"/>
    <property type="match status" value="1"/>
</dbReference>
<dbReference type="AlphaFoldDB" id="A0AB39R281"/>
<dbReference type="CDD" id="cd19088">
    <property type="entry name" value="AKR_AKR13B1"/>
    <property type="match status" value="1"/>
</dbReference>
<evidence type="ECO:0000313" key="4">
    <source>
        <dbReference type="EMBL" id="XDQ49995.1"/>
    </source>
</evidence>
<dbReference type="GO" id="GO:0005737">
    <property type="term" value="C:cytoplasm"/>
    <property type="evidence" value="ECO:0007669"/>
    <property type="project" value="TreeGrafter"/>
</dbReference>
<protein>
    <submittedName>
        <fullName evidence="4">Aldo/keto reductase</fullName>
    </submittedName>
</protein>
<gene>
    <name evidence="4" type="ORF">AB5J52_48625</name>
</gene>
<reference evidence="4" key="1">
    <citation type="submission" date="2024-07" db="EMBL/GenBank/DDBJ databases">
        <authorList>
            <person name="Yu S.T."/>
        </authorList>
    </citation>
    <scope>NUCLEOTIDE SEQUENCE</scope>
    <source>
        <strain evidence="4">R39</strain>
        <plasmid evidence="4">unnamed1</plasmid>
    </source>
</reference>
<dbReference type="PANTHER" id="PTHR43625">
    <property type="entry name" value="AFLATOXIN B1 ALDEHYDE REDUCTASE"/>
    <property type="match status" value="1"/>
</dbReference>